<organism evidence="1 2">
    <name type="scientific">Chryseobacterium candidae</name>
    <dbReference type="NCBI Taxonomy" id="1978493"/>
    <lineage>
        <taxon>Bacteria</taxon>
        <taxon>Pseudomonadati</taxon>
        <taxon>Bacteroidota</taxon>
        <taxon>Flavobacteriia</taxon>
        <taxon>Flavobacteriales</taxon>
        <taxon>Weeksellaceae</taxon>
        <taxon>Chryseobacterium group</taxon>
        <taxon>Chryseobacterium</taxon>
    </lineage>
</organism>
<evidence type="ECO:0000313" key="1">
    <source>
        <dbReference type="EMBL" id="THV63165.1"/>
    </source>
</evidence>
<dbReference type="Proteomes" id="UP000306038">
    <property type="component" value="Unassembled WGS sequence"/>
</dbReference>
<dbReference type="InterPro" id="IPR026341">
    <property type="entry name" value="T9SS_type_B"/>
</dbReference>
<accession>A0ABY2RC32</accession>
<keyword evidence="2" id="KW-1185">Reference proteome</keyword>
<reference evidence="1 2" key="1">
    <citation type="submission" date="2019-01" db="EMBL/GenBank/DDBJ databases">
        <authorList>
            <person name="B I."/>
            <person name="Ch S."/>
            <person name="Ch V.R."/>
        </authorList>
    </citation>
    <scope>NUCLEOTIDE SEQUENCE [LARGE SCALE GENOMIC DNA]</scope>
    <source>
        <strain evidence="1 2">JC507</strain>
    </source>
</reference>
<proteinExistence type="predicted"/>
<name>A0ABY2RC32_9FLAO</name>
<dbReference type="EMBL" id="SDLV01000003">
    <property type="protein sequence ID" value="THV63165.1"/>
    <property type="molecule type" value="Genomic_DNA"/>
</dbReference>
<comment type="caution">
    <text evidence="1">The sequence shown here is derived from an EMBL/GenBank/DDBJ whole genome shotgun (WGS) entry which is preliminary data.</text>
</comment>
<sequence>MAAFSFTKNDKNLLISSLFNKKVLTMKKILLLFILLITQMVFSQSDCVTAIPICGNSDISYTPSGPGNIIEILNQNGGCLSTNERYTVWYTFTVSTPGTLAFKIKPNDQGDDYDFAVYGPTANGCASLQNADHVFIQPIRCNYSGTAGDTGLDLTLAPPAVFPTNPPGVTSSMNNGKWSPYMDVLMGQTYYLVIDNFSRSVNGFSLEWSGTASLSSAFNDPVLSPNPFIAPGIPGATPNDPNQVMVCALPTQFDFTTLSAAIINGNSPNFKVTYHKTTNDALTGQNPLTVTTVDGTTTYYYRIVYQDPSNPNNPINGCFITGKFKFINVGISANSATLYSCNNNGAGTAKYNLTTANVFGGTGATIKYYATAADMNADINEITDPANYVSAESTIYVKVISSFGCIATTTIRLLFYPAVVLKDAVLQNCYIDNDVMRSTFDLSKADIGVAVPTPTGTIIKYYTTVADAKAQTNPITAAFNYLSESKTVYARVDNDKQCYSIAKIELIVLPPVKSAVLKDKTICAEAKTTLDAGPGFVSYEWSTGETTQSISNVGVGVYWVKLQTGKCFTLQEVRVHASLQPVVSGIEITNNNITVTATGGVPPYKFSVDGVNWQDSNVFTGLPRGENTIYVKDTYNCTPIQVTVTVPNLINAITPNGDNVNDVIDYSALAYKKNLIFIVYDRYGNKLHEAKKFNNFSWDGTAFGKKIPTGTYWYTISWNENNKNSTETKYSGWVLVKNKE</sequence>
<evidence type="ECO:0000313" key="2">
    <source>
        <dbReference type="Proteomes" id="UP000306038"/>
    </source>
</evidence>
<dbReference type="NCBIfam" id="TIGR04131">
    <property type="entry name" value="Bac_Flav_CTERM"/>
    <property type="match status" value="1"/>
</dbReference>
<dbReference type="Pfam" id="PF13585">
    <property type="entry name" value="CHU_C"/>
    <property type="match status" value="1"/>
</dbReference>
<dbReference type="Gene3D" id="2.60.120.380">
    <property type="match status" value="1"/>
</dbReference>
<protein>
    <submittedName>
        <fullName evidence="1">Gliding motility-associated C-terminal domain-containing protein</fullName>
    </submittedName>
</protein>
<gene>
    <name evidence="1" type="ORF">EK417_01960</name>
</gene>